<dbReference type="EMBL" id="JAHRIQ010058241">
    <property type="protein sequence ID" value="MEQ2239534.1"/>
    <property type="molecule type" value="Genomic_DNA"/>
</dbReference>
<accession>A0ABV0U420</accession>
<comment type="caution">
    <text evidence="2">The sequence shown here is derived from an EMBL/GenBank/DDBJ whole genome shotgun (WGS) entry which is preliminary data.</text>
</comment>
<sequence>MMLPPSPSFAVNRMLSSESVMERQQDTDRRMVDGYNLMHRMMNLQTRRKHRRRPHGLQQTARQRRDLNRTLKLR</sequence>
<organism evidence="2 3">
    <name type="scientific">Ilyodon furcidens</name>
    <name type="common">goldbreast splitfin</name>
    <dbReference type="NCBI Taxonomy" id="33524"/>
    <lineage>
        <taxon>Eukaryota</taxon>
        <taxon>Metazoa</taxon>
        <taxon>Chordata</taxon>
        <taxon>Craniata</taxon>
        <taxon>Vertebrata</taxon>
        <taxon>Euteleostomi</taxon>
        <taxon>Actinopterygii</taxon>
        <taxon>Neopterygii</taxon>
        <taxon>Teleostei</taxon>
        <taxon>Neoteleostei</taxon>
        <taxon>Acanthomorphata</taxon>
        <taxon>Ovalentaria</taxon>
        <taxon>Atherinomorphae</taxon>
        <taxon>Cyprinodontiformes</taxon>
        <taxon>Goodeidae</taxon>
        <taxon>Ilyodon</taxon>
    </lineage>
</organism>
<evidence type="ECO:0000313" key="3">
    <source>
        <dbReference type="Proteomes" id="UP001482620"/>
    </source>
</evidence>
<feature type="compositionally biased region" description="Basic residues" evidence="1">
    <location>
        <begin position="46"/>
        <end position="55"/>
    </location>
</feature>
<reference evidence="2 3" key="1">
    <citation type="submission" date="2021-06" db="EMBL/GenBank/DDBJ databases">
        <authorList>
            <person name="Palmer J.M."/>
        </authorList>
    </citation>
    <scope>NUCLEOTIDE SEQUENCE [LARGE SCALE GENOMIC DNA]</scope>
    <source>
        <strain evidence="3">if_2019</strain>
        <tissue evidence="2">Muscle</tissue>
    </source>
</reference>
<evidence type="ECO:0000256" key="1">
    <source>
        <dbReference type="SAM" id="MobiDB-lite"/>
    </source>
</evidence>
<feature type="region of interest" description="Disordered" evidence="1">
    <location>
        <begin position="46"/>
        <end position="74"/>
    </location>
</feature>
<feature type="compositionally biased region" description="Basic and acidic residues" evidence="1">
    <location>
        <begin position="63"/>
        <end position="74"/>
    </location>
</feature>
<proteinExistence type="predicted"/>
<dbReference type="Proteomes" id="UP001482620">
    <property type="component" value="Unassembled WGS sequence"/>
</dbReference>
<evidence type="ECO:0000313" key="2">
    <source>
        <dbReference type="EMBL" id="MEQ2239534.1"/>
    </source>
</evidence>
<protein>
    <submittedName>
        <fullName evidence="2">Uncharacterized protein</fullName>
    </submittedName>
</protein>
<gene>
    <name evidence="2" type="ORF">ILYODFUR_005422</name>
</gene>
<name>A0ABV0U420_9TELE</name>
<keyword evidence="3" id="KW-1185">Reference proteome</keyword>